<reference evidence="1 2" key="1">
    <citation type="submission" date="2019-02" db="EMBL/GenBank/DDBJ databases">
        <title>Deep-cultivation of Planctomycetes and their phenomic and genomic characterization uncovers novel biology.</title>
        <authorList>
            <person name="Wiegand S."/>
            <person name="Jogler M."/>
            <person name="Boedeker C."/>
            <person name="Pinto D."/>
            <person name="Vollmers J."/>
            <person name="Rivas-Marin E."/>
            <person name="Kohn T."/>
            <person name="Peeters S.H."/>
            <person name="Heuer A."/>
            <person name="Rast P."/>
            <person name="Oberbeckmann S."/>
            <person name="Bunk B."/>
            <person name="Jeske O."/>
            <person name="Meyerdierks A."/>
            <person name="Storesund J.E."/>
            <person name="Kallscheuer N."/>
            <person name="Luecker S."/>
            <person name="Lage O.M."/>
            <person name="Pohl T."/>
            <person name="Merkel B.J."/>
            <person name="Hornburger P."/>
            <person name="Mueller R.-W."/>
            <person name="Bruemmer F."/>
            <person name="Labrenz M."/>
            <person name="Spormann A.M."/>
            <person name="Op den Camp H."/>
            <person name="Overmann J."/>
            <person name="Amann R."/>
            <person name="Jetten M.S.M."/>
            <person name="Mascher T."/>
            <person name="Medema M.H."/>
            <person name="Devos D.P."/>
            <person name="Kaster A.-K."/>
            <person name="Ovreas L."/>
            <person name="Rohde M."/>
            <person name="Galperin M.Y."/>
            <person name="Jogler C."/>
        </authorList>
    </citation>
    <scope>NUCLEOTIDE SEQUENCE [LARGE SCALE GENOMIC DNA]</scope>
    <source>
        <strain evidence="1 2">Pla175</strain>
    </source>
</reference>
<name>A0A518DDY2_9BACT</name>
<dbReference type="EMBL" id="CP036291">
    <property type="protein sequence ID" value="QDU89632.1"/>
    <property type="molecule type" value="Genomic_DNA"/>
</dbReference>
<dbReference type="Gene3D" id="3.20.20.80">
    <property type="entry name" value="Glycosidases"/>
    <property type="match status" value="1"/>
</dbReference>
<organism evidence="1 2">
    <name type="scientific">Pirellulimonas nuda</name>
    <dbReference type="NCBI Taxonomy" id="2528009"/>
    <lineage>
        <taxon>Bacteria</taxon>
        <taxon>Pseudomonadati</taxon>
        <taxon>Planctomycetota</taxon>
        <taxon>Planctomycetia</taxon>
        <taxon>Pirellulales</taxon>
        <taxon>Lacipirellulaceae</taxon>
        <taxon>Pirellulimonas</taxon>
    </lineage>
</organism>
<evidence type="ECO:0000313" key="1">
    <source>
        <dbReference type="EMBL" id="QDU89632.1"/>
    </source>
</evidence>
<gene>
    <name evidence="1" type="ORF">Pla175_30250</name>
</gene>
<dbReference type="KEGG" id="pnd:Pla175_30250"/>
<dbReference type="Proteomes" id="UP000317429">
    <property type="component" value="Chromosome"/>
</dbReference>
<dbReference type="OrthoDB" id="1411133at2"/>
<protein>
    <submittedName>
        <fullName evidence="1">Uncharacterized protein</fullName>
    </submittedName>
</protein>
<keyword evidence="2" id="KW-1185">Reference proteome</keyword>
<dbReference type="SUPFAM" id="SSF51445">
    <property type="entry name" value="(Trans)glycosidases"/>
    <property type="match status" value="1"/>
</dbReference>
<dbReference type="InterPro" id="IPR017853">
    <property type="entry name" value="GH"/>
</dbReference>
<proteinExistence type="predicted"/>
<sequence>MPNPERYAALVASFVDMLHQEGIRIDYLGLNNETENAVPAIRYVATVDGLGAGLDAKSVPSAFRQWRLVGPDAFGLNAAESYLDDLAQQGRLDTIDIIGNHFYPQHSSGSETSWTTLATAYGKEMWHTEVHMPVGNDDAGITEQAIRDTLSVLFASNKRGVDSFVWWGYNTDVDALGQRVKAELIDSMIDAHPVETSPGFTAKGDPPGEPLFQAYARGNSVSLWIVNPSEIAPEDLVDLSGRRVRTVGSSITAQFWDAFAGGAGAPIPVSATVRRRGWRLDRPGGRLCQERRRPPLRSARSGRPKWRRGRRWRGLARLVKQSDT</sequence>
<dbReference type="RefSeq" id="WP_145286544.1">
    <property type="nucleotide sequence ID" value="NZ_CP036291.1"/>
</dbReference>
<accession>A0A518DDY2</accession>
<dbReference type="AlphaFoldDB" id="A0A518DDY2"/>
<evidence type="ECO:0000313" key="2">
    <source>
        <dbReference type="Proteomes" id="UP000317429"/>
    </source>
</evidence>